<protein>
    <submittedName>
        <fullName evidence="1">Uncharacterized protein</fullName>
    </submittedName>
</protein>
<comment type="caution">
    <text evidence="1">The sequence shown here is derived from an EMBL/GenBank/DDBJ whole genome shotgun (WGS) entry which is preliminary data.</text>
</comment>
<evidence type="ECO:0000313" key="1">
    <source>
        <dbReference type="EMBL" id="GAI39303.1"/>
    </source>
</evidence>
<gene>
    <name evidence="1" type="ORF">S06H3_42513</name>
</gene>
<name>X1N6T1_9ZZZZ</name>
<sequence>MTAWNYQNNLGNKLRGLDPPPLFFEKSEGEDIFLYGNEVVYDKEGTKFQFANSSRVQFKDLNLDVSFLEYDADKQMFKSNYPIRFTSERLSGSGQRMLYSLKDRALELNEDIHLEILSDLSPSIPIVLEGDMFSFVKRGKKGKLQGNVRLSHDRSWVTSDCLDFKLTANNENIRTML</sequence>
<accession>X1N6T1</accession>
<dbReference type="AlphaFoldDB" id="X1N6T1"/>
<organism evidence="1">
    <name type="scientific">marine sediment metagenome</name>
    <dbReference type="NCBI Taxonomy" id="412755"/>
    <lineage>
        <taxon>unclassified sequences</taxon>
        <taxon>metagenomes</taxon>
        <taxon>ecological metagenomes</taxon>
    </lineage>
</organism>
<reference evidence="1" key="1">
    <citation type="journal article" date="2014" name="Front. Microbiol.">
        <title>High frequency of phylogenetically diverse reductive dehalogenase-homologous genes in deep subseafloor sedimentary metagenomes.</title>
        <authorList>
            <person name="Kawai M."/>
            <person name="Futagami T."/>
            <person name="Toyoda A."/>
            <person name="Takaki Y."/>
            <person name="Nishi S."/>
            <person name="Hori S."/>
            <person name="Arai W."/>
            <person name="Tsubouchi T."/>
            <person name="Morono Y."/>
            <person name="Uchiyama I."/>
            <person name="Ito T."/>
            <person name="Fujiyama A."/>
            <person name="Inagaki F."/>
            <person name="Takami H."/>
        </authorList>
    </citation>
    <scope>NUCLEOTIDE SEQUENCE</scope>
    <source>
        <strain evidence="1">Expedition CK06-06</strain>
    </source>
</reference>
<dbReference type="EMBL" id="BARV01026295">
    <property type="protein sequence ID" value="GAI39303.1"/>
    <property type="molecule type" value="Genomic_DNA"/>
</dbReference>
<proteinExistence type="predicted"/>
<feature type="non-terminal residue" evidence="1">
    <location>
        <position position="177"/>
    </location>
</feature>